<keyword evidence="4 8" id="KW-0297">G-protein coupled receptor</keyword>
<dbReference type="InterPro" id="IPR017452">
    <property type="entry name" value="GPCR_Rhodpsn_7TM"/>
</dbReference>
<feature type="transmembrane region" description="Helical" evidence="10">
    <location>
        <begin position="96"/>
        <end position="117"/>
    </location>
</feature>
<feature type="region of interest" description="Disordered" evidence="9">
    <location>
        <begin position="328"/>
        <end position="370"/>
    </location>
</feature>
<feature type="transmembrane region" description="Helical" evidence="10">
    <location>
        <begin position="251"/>
        <end position="275"/>
    </location>
</feature>
<organism evidence="12 13">
    <name type="scientific">Holothuria leucospilota</name>
    <name type="common">Black long sea cucumber</name>
    <name type="synonym">Mertensiothuria leucospilota</name>
    <dbReference type="NCBI Taxonomy" id="206669"/>
    <lineage>
        <taxon>Eukaryota</taxon>
        <taxon>Metazoa</taxon>
        <taxon>Echinodermata</taxon>
        <taxon>Eleutherozoa</taxon>
        <taxon>Echinozoa</taxon>
        <taxon>Holothuroidea</taxon>
        <taxon>Aspidochirotacea</taxon>
        <taxon>Aspidochirotida</taxon>
        <taxon>Holothuriidae</taxon>
        <taxon>Holothuria</taxon>
    </lineage>
</organism>
<keyword evidence="13" id="KW-1185">Reference proteome</keyword>
<evidence type="ECO:0000256" key="7">
    <source>
        <dbReference type="ARBA" id="ARBA00023224"/>
    </source>
</evidence>
<keyword evidence="6 8" id="KW-0675">Receptor</keyword>
<dbReference type="GO" id="GO:0005886">
    <property type="term" value="C:plasma membrane"/>
    <property type="evidence" value="ECO:0007669"/>
    <property type="project" value="TreeGrafter"/>
</dbReference>
<feature type="compositionally biased region" description="Basic and acidic residues" evidence="9">
    <location>
        <begin position="328"/>
        <end position="356"/>
    </location>
</feature>
<proteinExistence type="inferred from homology"/>
<evidence type="ECO:0000256" key="6">
    <source>
        <dbReference type="ARBA" id="ARBA00023170"/>
    </source>
</evidence>
<feature type="transmembrane region" description="Helical" evidence="10">
    <location>
        <begin position="55"/>
        <end position="76"/>
    </location>
</feature>
<evidence type="ECO:0000259" key="11">
    <source>
        <dbReference type="PROSITE" id="PS50262"/>
    </source>
</evidence>
<evidence type="ECO:0000256" key="1">
    <source>
        <dbReference type="ARBA" id="ARBA00004141"/>
    </source>
</evidence>
<comment type="caution">
    <text evidence="12">The sequence shown here is derived from an EMBL/GenBank/DDBJ whole genome shotgun (WGS) entry which is preliminary data.</text>
</comment>
<dbReference type="PROSITE" id="PS00237">
    <property type="entry name" value="G_PROTEIN_RECEP_F1_1"/>
    <property type="match status" value="1"/>
</dbReference>
<feature type="transmembrane region" description="Helical" evidence="10">
    <location>
        <begin position="138"/>
        <end position="158"/>
    </location>
</feature>
<dbReference type="SMART" id="SM01381">
    <property type="entry name" value="7TM_GPCR_Srsx"/>
    <property type="match status" value="1"/>
</dbReference>
<name>A0A9Q0YGR2_HOLLE</name>
<accession>A0A9Q0YGR2</accession>
<dbReference type="AlphaFoldDB" id="A0A9Q0YGR2"/>
<evidence type="ECO:0000256" key="5">
    <source>
        <dbReference type="ARBA" id="ARBA00023136"/>
    </source>
</evidence>
<dbReference type="Pfam" id="PF00001">
    <property type="entry name" value="7tm_1"/>
    <property type="match status" value="1"/>
</dbReference>
<keyword evidence="5 10" id="KW-0472">Membrane</keyword>
<comment type="subcellular location">
    <subcellularLocation>
        <location evidence="1">Membrane</location>
        <topology evidence="1">Multi-pass membrane protein</topology>
    </subcellularLocation>
</comment>
<dbReference type="Proteomes" id="UP001152320">
    <property type="component" value="Chromosome 21"/>
</dbReference>
<dbReference type="EMBL" id="JAIZAY010000021">
    <property type="protein sequence ID" value="KAJ8021744.1"/>
    <property type="molecule type" value="Genomic_DNA"/>
</dbReference>
<evidence type="ECO:0000256" key="9">
    <source>
        <dbReference type="SAM" id="MobiDB-lite"/>
    </source>
</evidence>
<dbReference type="PANTHER" id="PTHR45695">
    <property type="entry name" value="LEUCOKININ RECEPTOR-RELATED"/>
    <property type="match status" value="1"/>
</dbReference>
<sequence length="449" mass="50480">MTTKAFVTDPYYFQTGRQSFEVPFFITVCIFGTFGNLLVITVYRQKQYSASNAAFYILNLAVGDLFLLLGVVTFHITEYFPSLWWFFWRSDLQCILHRFGRFVGMNITIFTMVAIAIDRYMAVVHALNYKKTCTHKRTKIIIIAMWIASAIAAIPSVLNFATKYHTNFTGENYAGKTPFACRVFFINHLYGDFKIIYISILLFYVPATITMILYIVIVIFVRRNNQKFKKIARTTTAATNSRRSHWKTARVLLVVFVVFAVTYGLLTTYTLVQLISPKSVSPSVKNLGLLLPYANSCMNPVVYSLINPRFRQALKVLFCNTTTLKQPQKDGLKKTENNDLKIARKDISGDPHDSSKTSDNTTGNSNTISTGLSQTKIVITTHESEVDVGNGCHGNSRSNSLSQDEGAGCVNSIDHADEAEVDAHIEDGDCGVDNFAFCEDEEENDKQAV</sequence>
<keyword evidence="3 10" id="KW-1133">Transmembrane helix</keyword>
<comment type="similarity">
    <text evidence="8">Belongs to the G-protein coupled receptor 1 family.</text>
</comment>
<keyword evidence="7 8" id="KW-0807">Transducer</keyword>
<feature type="transmembrane region" description="Helical" evidence="10">
    <location>
        <begin position="195"/>
        <end position="221"/>
    </location>
</feature>
<evidence type="ECO:0000256" key="2">
    <source>
        <dbReference type="ARBA" id="ARBA00022692"/>
    </source>
</evidence>
<dbReference type="SUPFAM" id="SSF81321">
    <property type="entry name" value="Family A G protein-coupled receptor-like"/>
    <property type="match status" value="1"/>
</dbReference>
<dbReference type="OrthoDB" id="9990906at2759"/>
<keyword evidence="2 8" id="KW-0812">Transmembrane</keyword>
<dbReference type="GO" id="GO:0004930">
    <property type="term" value="F:G protein-coupled receptor activity"/>
    <property type="evidence" value="ECO:0007669"/>
    <property type="project" value="UniProtKB-KW"/>
</dbReference>
<feature type="compositionally biased region" description="Low complexity" evidence="9">
    <location>
        <begin position="357"/>
        <end position="370"/>
    </location>
</feature>
<evidence type="ECO:0000256" key="10">
    <source>
        <dbReference type="SAM" id="Phobius"/>
    </source>
</evidence>
<evidence type="ECO:0000313" key="12">
    <source>
        <dbReference type="EMBL" id="KAJ8021744.1"/>
    </source>
</evidence>
<evidence type="ECO:0000256" key="8">
    <source>
        <dbReference type="RuleBase" id="RU000688"/>
    </source>
</evidence>
<dbReference type="CDD" id="cd00637">
    <property type="entry name" value="7tm_classA_rhodopsin-like"/>
    <property type="match status" value="1"/>
</dbReference>
<dbReference type="PROSITE" id="PS50262">
    <property type="entry name" value="G_PROTEIN_RECEP_F1_2"/>
    <property type="match status" value="1"/>
</dbReference>
<feature type="transmembrane region" description="Helical" evidence="10">
    <location>
        <begin position="22"/>
        <end position="43"/>
    </location>
</feature>
<reference evidence="12" key="1">
    <citation type="submission" date="2021-10" db="EMBL/GenBank/DDBJ databases">
        <title>Tropical sea cucumber genome reveals ecological adaptation and Cuvierian tubules defense mechanism.</title>
        <authorList>
            <person name="Chen T."/>
        </authorList>
    </citation>
    <scope>NUCLEOTIDE SEQUENCE</scope>
    <source>
        <strain evidence="12">Nanhai2018</strain>
        <tissue evidence="12">Muscle</tissue>
    </source>
</reference>
<evidence type="ECO:0000256" key="3">
    <source>
        <dbReference type="ARBA" id="ARBA00022989"/>
    </source>
</evidence>
<evidence type="ECO:0000256" key="4">
    <source>
        <dbReference type="ARBA" id="ARBA00023040"/>
    </source>
</evidence>
<protein>
    <submittedName>
        <fullName evidence="12">Rhodopsin, GQ-coupled</fullName>
    </submittedName>
</protein>
<dbReference type="InterPro" id="IPR000276">
    <property type="entry name" value="GPCR_Rhodpsn"/>
</dbReference>
<dbReference type="PRINTS" id="PR00237">
    <property type="entry name" value="GPCRRHODOPSN"/>
</dbReference>
<dbReference type="PANTHER" id="PTHR45695:SF22">
    <property type="entry name" value="G-PROTEIN COUPLED RECEPTORS FAMILY 1 PROFILE DOMAIN-CONTAINING PROTEIN"/>
    <property type="match status" value="1"/>
</dbReference>
<gene>
    <name evidence="12" type="ORF">HOLleu_39033</name>
</gene>
<dbReference type="Gene3D" id="1.20.1070.10">
    <property type="entry name" value="Rhodopsin 7-helix transmembrane proteins"/>
    <property type="match status" value="1"/>
</dbReference>
<evidence type="ECO:0000313" key="13">
    <source>
        <dbReference type="Proteomes" id="UP001152320"/>
    </source>
</evidence>
<feature type="domain" description="G-protein coupled receptors family 1 profile" evidence="11">
    <location>
        <begin position="35"/>
        <end position="303"/>
    </location>
</feature>